<sequence length="61" mass="6992">MTGILMSSRSVRSLIIELAATEDELRTLRFAEQTPACRSRRRELIREQGALVAALRQQHVR</sequence>
<keyword evidence="2" id="KW-1185">Reference proteome</keyword>
<proteinExistence type="predicted"/>
<comment type="caution">
    <text evidence="1">The sequence shown here is derived from an EMBL/GenBank/DDBJ whole genome shotgun (WGS) entry which is preliminary data.</text>
</comment>
<reference evidence="1" key="1">
    <citation type="submission" date="2020-03" db="EMBL/GenBank/DDBJ databases">
        <title>Draft sequencing of Calidifontibacter sp. DB0510.</title>
        <authorList>
            <person name="Kim D.-U."/>
        </authorList>
    </citation>
    <scope>NUCLEOTIDE SEQUENCE</scope>
    <source>
        <strain evidence="1">DB0510</strain>
    </source>
</reference>
<dbReference type="RefSeq" id="WP_166197666.1">
    <property type="nucleotide sequence ID" value="NZ_JAAOIV010000011.1"/>
</dbReference>
<evidence type="ECO:0000313" key="2">
    <source>
        <dbReference type="Proteomes" id="UP000744769"/>
    </source>
</evidence>
<name>A0A967EBG6_9MICO</name>
<dbReference type="EMBL" id="JAAOIV010000011">
    <property type="protein sequence ID" value="NHN56929.1"/>
    <property type="molecule type" value="Genomic_DNA"/>
</dbReference>
<protein>
    <submittedName>
        <fullName evidence="1">Uncharacterized protein</fullName>
    </submittedName>
</protein>
<gene>
    <name evidence="1" type="ORF">G9U51_14220</name>
</gene>
<evidence type="ECO:0000313" key="1">
    <source>
        <dbReference type="EMBL" id="NHN56929.1"/>
    </source>
</evidence>
<dbReference type="Proteomes" id="UP000744769">
    <property type="component" value="Unassembled WGS sequence"/>
</dbReference>
<accession>A0A967EBG6</accession>
<dbReference type="AlphaFoldDB" id="A0A967EBG6"/>
<organism evidence="1 2">
    <name type="scientific">Metallococcus carri</name>
    <dbReference type="NCBI Taxonomy" id="1656884"/>
    <lineage>
        <taxon>Bacteria</taxon>
        <taxon>Bacillati</taxon>
        <taxon>Actinomycetota</taxon>
        <taxon>Actinomycetes</taxon>
        <taxon>Micrococcales</taxon>
        <taxon>Dermacoccaceae</taxon>
        <taxon>Metallococcus</taxon>
    </lineage>
</organism>